<dbReference type="AlphaFoldDB" id="A0A844GQV2"/>
<feature type="binding site" evidence="3">
    <location>
        <position position="132"/>
    </location>
    <ligand>
        <name>substrate</name>
    </ligand>
</feature>
<keyword evidence="1 4" id="KW-0862">Zinc</keyword>
<organism evidence="6 7">
    <name type="scientific">Blautia luti DSM 14534 = JCM 17040</name>
    <dbReference type="NCBI Taxonomy" id="649762"/>
    <lineage>
        <taxon>Bacteria</taxon>
        <taxon>Bacillati</taxon>
        <taxon>Bacillota</taxon>
        <taxon>Clostridia</taxon>
        <taxon>Lachnospirales</taxon>
        <taxon>Lachnospiraceae</taxon>
        <taxon>Blautia</taxon>
    </lineage>
</organism>
<dbReference type="Proteomes" id="UP000437824">
    <property type="component" value="Unassembled WGS sequence"/>
</dbReference>
<feature type="binding site" evidence="4">
    <location>
        <position position="63"/>
    </location>
    <ligand>
        <name>Zn(2+)</name>
        <dbReference type="ChEBI" id="CHEBI:29105"/>
        <label>1</label>
        <note>catalytic</note>
    </ligand>
</feature>
<protein>
    <recommendedName>
        <fullName evidence="1">Isoaspartyl dipeptidase</fullName>
        <ecNumber evidence="1">3.4.19.-</ecNumber>
    </recommendedName>
</protein>
<evidence type="ECO:0000313" key="6">
    <source>
        <dbReference type="EMBL" id="MTD62717.1"/>
    </source>
</evidence>
<accession>A0A844GQV2</accession>
<dbReference type="InterPro" id="IPR010229">
    <property type="entry name" value="Pept_M38_dipep"/>
</dbReference>
<dbReference type="SUPFAM" id="SSF51338">
    <property type="entry name" value="Composite domain of metallo-dependent hydrolases"/>
    <property type="match status" value="1"/>
</dbReference>
<feature type="active site" description="Proton acceptor" evidence="2">
    <location>
        <position position="289"/>
    </location>
</feature>
<gene>
    <name evidence="6" type="ORF">GKZ57_16125</name>
</gene>
<evidence type="ECO:0000256" key="4">
    <source>
        <dbReference type="PIRSR" id="PIRSR001238-3"/>
    </source>
</evidence>
<keyword evidence="1" id="KW-0482">Metalloprotease</keyword>
<dbReference type="SUPFAM" id="SSF51556">
    <property type="entry name" value="Metallo-dependent hydrolases"/>
    <property type="match status" value="1"/>
</dbReference>
<keyword evidence="1" id="KW-0645">Protease</keyword>
<name>A0A844GQV2_9FIRM</name>
<dbReference type="GO" id="GO:0008237">
    <property type="term" value="F:metallopeptidase activity"/>
    <property type="evidence" value="ECO:0007669"/>
    <property type="project" value="UniProtKB-KW"/>
</dbReference>
<feature type="domain" description="Amidohydrolase-related" evidence="5">
    <location>
        <begin position="266"/>
        <end position="377"/>
    </location>
</feature>
<proteinExistence type="inferred from homology"/>
<dbReference type="PIRSF" id="PIRSF001238">
    <property type="entry name" value="IadA"/>
    <property type="match status" value="1"/>
</dbReference>
<feature type="binding site" evidence="4">
    <location>
        <position position="226"/>
    </location>
    <ligand>
        <name>Zn(2+)</name>
        <dbReference type="ChEBI" id="CHEBI:29105"/>
        <label>2</label>
        <note>catalytic</note>
    </ligand>
</feature>
<dbReference type="InterPro" id="IPR011059">
    <property type="entry name" value="Metal-dep_hydrolase_composite"/>
</dbReference>
<feature type="binding site" evidence="3">
    <location>
        <position position="229"/>
    </location>
    <ligand>
        <name>substrate</name>
    </ligand>
</feature>
<feature type="binding site" evidence="3">
    <location>
        <position position="101"/>
    </location>
    <ligand>
        <name>substrate</name>
    </ligand>
</feature>
<dbReference type="InterPro" id="IPR032466">
    <property type="entry name" value="Metal_Hydrolase"/>
</dbReference>
<comment type="caution">
    <text evidence="6">The sequence shown here is derived from an EMBL/GenBank/DDBJ whole genome shotgun (WGS) entry which is preliminary data.</text>
</comment>
<evidence type="ECO:0000259" key="5">
    <source>
        <dbReference type="Pfam" id="PF01979"/>
    </source>
</evidence>
<feature type="binding site" evidence="3">
    <location>
        <begin position="70"/>
        <end position="72"/>
    </location>
    <ligand>
        <name>substrate</name>
    </ligand>
</feature>
<dbReference type="PANTHER" id="PTHR11647:SF1">
    <property type="entry name" value="COLLAPSIN RESPONSE MEDIATOR PROTEIN"/>
    <property type="match status" value="1"/>
</dbReference>
<reference evidence="6 7" key="1">
    <citation type="submission" date="2019-11" db="EMBL/GenBank/DDBJ databases">
        <title>Draft genome sequence of Blautia luti DSM 14534T, isolated from human stool.</title>
        <authorList>
            <person name="Ortiz R."/>
            <person name="Melis-Arcos F."/>
            <person name="Covarrubias P."/>
            <person name="Cardenas J.P."/>
            <person name="Perez-Donoso J."/>
            <person name="Almonacid D."/>
        </authorList>
    </citation>
    <scope>NUCLEOTIDE SEQUENCE [LARGE SCALE GENOMIC DNA]</scope>
    <source>
        <strain evidence="6 7">DSM 14534</strain>
    </source>
</reference>
<dbReference type="InterPro" id="IPR050378">
    <property type="entry name" value="Metallo-dep_Hydrolases_sf"/>
</dbReference>
<keyword evidence="1 6" id="KW-0378">Hydrolase</keyword>
<dbReference type="EC" id="3.4.19.-" evidence="1"/>
<dbReference type="RefSeq" id="WP_118508514.1">
    <property type="nucleotide sequence ID" value="NZ_WMBC01000018.1"/>
</dbReference>
<dbReference type="Pfam" id="PF01979">
    <property type="entry name" value="Amidohydro_1"/>
    <property type="match status" value="1"/>
</dbReference>
<feature type="binding site" evidence="3">
    <location>
        <position position="165"/>
    </location>
    <ligand>
        <name>substrate</name>
    </ligand>
</feature>
<evidence type="ECO:0000313" key="7">
    <source>
        <dbReference type="Proteomes" id="UP000437824"/>
    </source>
</evidence>
<dbReference type="Gene3D" id="3.20.20.140">
    <property type="entry name" value="Metal-dependent hydrolases"/>
    <property type="match status" value="1"/>
</dbReference>
<dbReference type="InterPro" id="IPR006680">
    <property type="entry name" value="Amidohydro-rel"/>
</dbReference>
<comment type="cofactor">
    <cofactor evidence="1 4">
        <name>Zn(2+)</name>
        <dbReference type="ChEBI" id="CHEBI:29105"/>
    </cofactor>
    <text evidence="1 4">Binds 2 Zn(2+) ions per subunit.</text>
</comment>
<feature type="binding site" evidence="4">
    <location>
        <position position="289"/>
    </location>
    <ligand>
        <name>Zn(2+)</name>
        <dbReference type="ChEBI" id="CHEBI:29105"/>
        <label>1</label>
        <note>catalytic</note>
    </ligand>
</feature>
<comment type="subcellular location">
    <subcellularLocation>
        <location evidence="1">Cytoplasm</location>
    </subcellularLocation>
</comment>
<dbReference type="NCBIfam" id="TIGR01975">
    <property type="entry name" value="isoAsp_dipep"/>
    <property type="match status" value="1"/>
</dbReference>
<sequence length="385" mass="41434">MKLIQNIDVYAPQHLGKKDVLIINDKIVKIKGAGSICADGFLSEAEMINGEGLLLTPGFIDCHVHVLGGGGEGGFANRTPEATMEGLTKFGVTTVVGCLGTDGIGRDMCALVAKTKGLNEQGMSAYCYTGSYQIPVHTLTDSIVKDIMMIQEIIGTGEIAISDHRSSQPTFEEFARVVADTRLGGVLSGKAGIVNVHLGDSPRCLDLIERVVDETEIPASQILPTHINRNEMLFGKSIEYALKGGAVDFTGNEDIDYWETICDEVRVCNGIKRMLDAGVNPDRMTISSDGQGSLPMYSSDGEFLGMGVGQSSCLLKEVKECVFKTEIPLEIAISTITSNPADILRLKGKGKVEEGYDADLCILDQELQLVEVIAKGNTVYTNKVY</sequence>
<feature type="binding site" evidence="4">
    <location>
        <position position="65"/>
    </location>
    <ligand>
        <name>Zn(2+)</name>
        <dbReference type="ChEBI" id="CHEBI:29105"/>
        <label>1</label>
        <note>catalytic</note>
    </ligand>
</feature>
<comment type="PTM">
    <text evidence="1">Carboxylation allows a single lysine to coordinate two zinc ions.</text>
</comment>
<evidence type="ECO:0000256" key="3">
    <source>
        <dbReference type="PIRSR" id="PIRSR001238-2"/>
    </source>
</evidence>
<feature type="binding site" evidence="3">
    <location>
        <position position="293"/>
    </location>
    <ligand>
        <name>substrate</name>
    </ligand>
</feature>
<feature type="binding site" evidence="4">
    <location>
        <position position="197"/>
    </location>
    <ligand>
        <name>Zn(2+)</name>
        <dbReference type="ChEBI" id="CHEBI:29105"/>
        <label>2</label>
        <note>catalytic</note>
    </ligand>
</feature>
<comment type="similarity">
    <text evidence="1">Belongs to the peptidase M38 family.</text>
</comment>
<dbReference type="GO" id="GO:0005737">
    <property type="term" value="C:cytoplasm"/>
    <property type="evidence" value="ECO:0007669"/>
    <property type="project" value="UniProtKB-SubCell"/>
</dbReference>
<dbReference type="PANTHER" id="PTHR11647">
    <property type="entry name" value="HYDRANTOINASE/DIHYDROPYRIMIDINASE FAMILY MEMBER"/>
    <property type="match status" value="1"/>
</dbReference>
<evidence type="ECO:0000256" key="2">
    <source>
        <dbReference type="PIRSR" id="PIRSR001238-1"/>
    </source>
</evidence>
<dbReference type="GO" id="GO:0008798">
    <property type="term" value="F:beta-aspartyl-peptidase activity"/>
    <property type="evidence" value="ECO:0007669"/>
    <property type="project" value="InterPro"/>
</dbReference>
<evidence type="ECO:0000256" key="1">
    <source>
        <dbReference type="PIRNR" id="PIRNR001238"/>
    </source>
</evidence>
<dbReference type="Gene3D" id="2.30.40.10">
    <property type="entry name" value="Urease, subunit C, domain 1"/>
    <property type="match status" value="1"/>
</dbReference>
<comment type="function">
    <text evidence="1">Catalyzes the hydrolytic cleavage of a subset of L-isoaspartyl (L-beta-aspartyl) dipeptides. Used to degrade proteins damaged by L-isoaspartyl residues formation.</text>
</comment>
<dbReference type="GO" id="GO:0016810">
    <property type="term" value="F:hydrolase activity, acting on carbon-nitrogen (but not peptide) bonds"/>
    <property type="evidence" value="ECO:0007669"/>
    <property type="project" value="InterPro"/>
</dbReference>
<dbReference type="GO" id="GO:0006508">
    <property type="term" value="P:proteolysis"/>
    <property type="evidence" value="ECO:0007669"/>
    <property type="project" value="UniProtKB-KW"/>
</dbReference>
<keyword evidence="1 4" id="KW-0479">Metal-binding</keyword>
<dbReference type="EMBL" id="WMBC01000018">
    <property type="protein sequence ID" value="MTD62717.1"/>
    <property type="molecule type" value="Genomic_DNA"/>
</dbReference>
<dbReference type="GO" id="GO:0046872">
    <property type="term" value="F:metal ion binding"/>
    <property type="evidence" value="ECO:0007669"/>
    <property type="project" value="UniProtKB-KW"/>
</dbReference>